<evidence type="ECO:0000256" key="5">
    <source>
        <dbReference type="ARBA" id="ARBA00047199"/>
    </source>
</evidence>
<protein>
    <recommendedName>
        <fullName evidence="4">homocysteine desulfhydrase</fullName>
        <ecNumber evidence="4">4.4.1.2</ecNumber>
    </recommendedName>
    <alternativeName>
        <fullName evidence="5">Homocysteine desulfhydrase</fullName>
    </alternativeName>
</protein>
<dbReference type="GO" id="GO:0004124">
    <property type="term" value="F:cysteine synthase activity"/>
    <property type="evidence" value="ECO:0007669"/>
    <property type="project" value="TreeGrafter"/>
</dbReference>
<dbReference type="Gene3D" id="3.90.1150.10">
    <property type="entry name" value="Aspartate Aminotransferase, domain 1"/>
    <property type="match status" value="1"/>
</dbReference>
<dbReference type="Gene3D" id="3.40.640.10">
    <property type="entry name" value="Type I PLP-dependent aspartate aminotransferase-like (Major domain)"/>
    <property type="match status" value="1"/>
</dbReference>
<name>A0A9D1AGB2_9FIRM</name>
<evidence type="ECO:0000313" key="11">
    <source>
        <dbReference type="Proteomes" id="UP000824179"/>
    </source>
</evidence>
<proteinExistence type="inferred from homology"/>
<dbReference type="InterPro" id="IPR015422">
    <property type="entry name" value="PyrdxlP-dep_Trfase_small"/>
</dbReference>
<dbReference type="InterPro" id="IPR015421">
    <property type="entry name" value="PyrdxlP-dep_Trfase_major"/>
</dbReference>
<dbReference type="SUPFAM" id="SSF53383">
    <property type="entry name" value="PLP-dependent transferases"/>
    <property type="match status" value="1"/>
</dbReference>
<dbReference type="PIRSF" id="PIRSF001434">
    <property type="entry name" value="CGS"/>
    <property type="match status" value="1"/>
</dbReference>
<dbReference type="InterPro" id="IPR015424">
    <property type="entry name" value="PyrdxlP-dep_Trfase"/>
</dbReference>
<comment type="cofactor">
    <cofactor evidence="1 9">
        <name>pyridoxal 5'-phosphate</name>
        <dbReference type="ChEBI" id="CHEBI:597326"/>
    </cofactor>
</comment>
<dbReference type="EMBL" id="DVHB01000079">
    <property type="protein sequence ID" value="HIR39657.1"/>
    <property type="molecule type" value="Genomic_DNA"/>
</dbReference>
<reference evidence="10" key="2">
    <citation type="journal article" date="2021" name="PeerJ">
        <title>Extensive microbial diversity within the chicken gut microbiome revealed by metagenomics and culture.</title>
        <authorList>
            <person name="Gilroy R."/>
            <person name="Ravi A."/>
            <person name="Getino M."/>
            <person name="Pursley I."/>
            <person name="Horton D.L."/>
            <person name="Alikhan N.F."/>
            <person name="Baker D."/>
            <person name="Gharbi K."/>
            <person name="Hall N."/>
            <person name="Watson M."/>
            <person name="Adriaenssens E.M."/>
            <person name="Foster-Nyarko E."/>
            <person name="Jarju S."/>
            <person name="Secka A."/>
            <person name="Antonio M."/>
            <person name="Oren A."/>
            <person name="Chaudhuri R.R."/>
            <person name="La Ragione R."/>
            <person name="Hildebrand F."/>
            <person name="Pallen M.J."/>
        </authorList>
    </citation>
    <scope>NUCLEOTIDE SEQUENCE</scope>
    <source>
        <strain evidence="10">ChiW25-3613</strain>
    </source>
</reference>
<dbReference type="GO" id="GO:0019346">
    <property type="term" value="P:transsulfuration"/>
    <property type="evidence" value="ECO:0007669"/>
    <property type="project" value="InterPro"/>
</dbReference>
<sequence>MKDYKQDTLCVQAGWHPATGESRIPSICQSTTFFYGDSQAMADCFDLKSDGYFYSRLANPTVAAFEGKVAALDGAVAAVGCASGMSATTLAALTIAGSGDNILCSQAVYGGTFNLFGTTLPKLGVECRFFDPDDSAEHIQSLIDDKTKFIIAETIANPSMVVLDFDKLSSIAKKNGLVFIVDNTLATPVLCRPKDLGANVIIYSTSKYMDGHAAALGGMIVDAGTFNFKGNPRYPAFNVPDESYHGLVYADLDVPFATKCRAQLIRDVGAIMAPMNAYISFIGCDTLALRMERHSENARKVAAYLAAHPKVEWVKHPSLEDNKYHALAEKYLPKGQGGMLSFGIRGGIDECRKFMESLQLITQETHVADVRSCVLHPASTTHRQLSEHELEMAGVPANLVRLSVGIENADDIIADIAGALERV</sequence>
<dbReference type="GO" id="GO:0030170">
    <property type="term" value="F:pyridoxal phosphate binding"/>
    <property type="evidence" value="ECO:0007669"/>
    <property type="project" value="InterPro"/>
</dbReference>
<evidence type="ECO:0000256" key="7">
    <source>
        <dbReference type="ARBA" id="ARBA00052699"/>
    </source>
</evidence>
<comment type="similarity">
    <text evidence="2 9">Belongs to the trans-sulfuration enzymes family.</text>
</comment>
<comment type="caution">
    <text evidence="10">The sequence shown here is derived from an EMBL/GenBank/DDBJ whole genome shotgun (WGS) entry which is preliminary data.</text>
</comment>
<dbReference type="GO" id="GO:0006535">
    <property type="term" value="P:cysteine biosynthetic process from serine"/>
    <property type="evidence" value="ECO:0007669"/>
    <property type="project" value="TreeGrafter"/>
</dbReference>
<dbReference type="Proteomes" id="UP000824179">
    <property type="component" value="Unassembled WGS sequence"/>
</dbReference>
<gene>
    <name evidence="10" type="ORF">IAB90_04655</name>
</gene>
<dbReference type="FunFam" id="3.40.640.10:FF:000046">
    <property type="entry name" value="Cystathionine gamma-lyase"/>
    <property type="match status" value="1"/>
</dbReference>
<dbReference type="EC" id="4.4.1.2" evidence="4"/>
<dbReference type="Pfam" id="PF01053">
    <property type="entry name" value="Cys_Met_Meta_PP"/>
    <property type="match status" value="1"/>
</dbReference>
<dbReference type="GO" id="GO:0003961">
    <property type="term" value="F:O-acetylhomoserine aminocarboxypropyltransferase activity"/>
    <property type="evidence" value="ECO:0007669"/>
    <property type="project" value="TreeGrafter"/>
</dbReference>
<evidence type="ECO:0000313" key="10">
    <source>
        <dbReference type="EMBL" id="HIR39657.1"/>
    </source>
</evidence>
<dbReference type="GO" id="GO:0071269">
    <property type="term" value="P:L-homocysteine biosynthetic process"/>
    <property type="evidence" value="ECO:0007669"/>
    <property type="project" value="TreeGrafter"/>
</dbReference>
<reference evidence="10" key="1">
    <citation type="submission" date="2020-10" db="EMBL/GenBank/DDBJ databases">
        <authorList>
            <person name="Gilroy R."/>
        </authorList>
    </citation>
    <scope>NUCLEOTIDE SEQUENCE</scope>
    <source>
        <strain evidence="10">ChiW25-3613</strain>
    </source>
</reference>
<dbReference type="PANTHER" id="PTHR43797:SF3">
    <property type="entry name" value="O-ACETYLHOMOSERINE SULFHYDRYLASE"/>
    <property type="match status" value="1"/>
</dbReference>
<feature type="modified residue" description="N6-(pyridoxal phosphate)lysine" evidence="8">
    <location>
        <position position="207"/>
    </location>
</feature>
<dbReference type="GO" id="GO:0047982">
    <property type="term" value="F:homocysteine desulfhydrase activity"/>
    <property type="evidence" value="ECO:0007669"/>
    <property type="project" value="UniProtKB-EC"/>
</dbReference>
<comment type="catalytic activity">
    <reaction evidence="6">
        <text>L-homocysteine + H2O = 2-oxobutanoate + hydrogen sulfide + NH4(+) + H(+)</text>
        <dbReference type="Rhea" id="RHEA:14501"/>
        <dbReference type="ChEBI" id="CHEBI:15377"/>
        <dbReference type="ChEBI" id="CHEBI:15378"/>
        <dbReference type="ChEBI" id="CHEBI:16763"/>
        <dbReference type="ChEBI" id="CHEBI:28938"/>
        <dbReference type="ChEBI" id="CHEBI:29919"/>
        <dbReference type="ChEBI" id="CHEBI:58199"/>
        <dbReference type="EC" id="4.4.1.2"/>
    </reaction>
    <physiologicalReaction direction="left-to-right" evidence="6">
        <dbReference type="Rhea" id="RHEA:14502"/>
    </physiologicalReaction>
</comment>
<dbReference type="InterPro" id="IPR000277">
    <property type="entry name" value="Cys/Met-Metab_PyrdxlP-dep_enz"/>
</dbReference>
<dbReference type="GO" id="GO:0018826">
    <property type="term" value="F:methionine gamma-lyase activity"/>
    <property type="evidence" value="ECO:0007669"/>
    <property type="project" value="UniProtKB-EC"/>
</dbReference>
<dbReference type="CDD" id="cd00614">
    <property type="entry name" value="CGS_like"/>
    <property type="match status" value="1"/>
</dbReference>
<evidence type="ECO:0000256" key="4">
    <source>
        <dbReference type="ARBA" id="ARBA00047175"/>
    </source>
</evidence>
<dbReference type="AlphaFoldDB" id="A0A9D1AGB2"/>
<dbReference type="InterPro" id="IPR006235">
    <property type="entry name" value="OAc-hSer/O-AcSer_sulfhydrylase"/>
</dbReference>
<keyword evidence="3 8" id="KW-0663">Pyridoxal phosphate</keyword>
<evidence type="ECO:0000256" key="6">
    <source>
        <dbReference type="ARBA" id="ARBA00048780"/>
    </source>
</evidence>
<evidence type="ECO:0000256" key="8">
    <source>
        <dbReference type="PIRSR" id="PIRSR001434-2"/>
    </source>
</evidence>
<evidence type="ECO:0000256" key="3">
    <source>
        <dbReference type="ARBA" id="ARBA00022898"/>
    </source>
</evidence>
<dbReference type="GO" id="GO:0005737">
    <property type="term" value="C:cytoplasm"/>
    <property type="evidence" value="ECO:0007669"/>
    <property type="project" value="TreeGrafter"/>
</dbReference>
<evidence type="ECO:0000256" key="2">
    <source>
        <dbReference type="ARBA" id="ARBA00009077"/>
    </source>
</evidence>
<accession>A0A9D1AGB2</accession>
<evidence type="ECO:0000256" key="9">
    <source>
        <dbReference type="RuleBase" id="RU362118"/>
    </source>
</evidence>
<organism evidence="10 11">
    <name type="scientific">Candidatus Coproplasma stercoripullorum</name>
    <dbReference type="NCBI Taxonomy" id="2840751"/>
    <lineage>
        <taxon>Bacteria</taxon>
        <taxon>Bacillati</taxon>
        <taxon>Bacillota</taxon>
        <taxon>Clostridia</taxon>
        <taxon>Eubacteriales</taxon>
        <taxon>Candidatus Coproplasma</taxon>
    </lineage>
</organism>
<dbReference type="PANTHER" id="PTHR43797">
    <property type="entry name" value="HOMOCYSTEINE/CYSTEINE SYNTHASE"/>
    <property type="match status" value="1"/>
</dbReference>
<evidence type="ECO:0000256" key="1">
    <source>
        <dbReference type="ARBA" id="ARBA00001933"/>
    </source>
</evidence>
<dbReference type="NCBIfam" id="TIGR01326">
    <property type="entry name" value="OAH_OAS_sulfhy"/>
    <property type="match status" value="1"/>
</dbReference>
<comment type="catalytic activity">
    <reaction evidence="7">
        <text>L-methionine + H2O = methanethiol + 2-oxobutanoate + NH4(+)</text>
        <dbReference type="Rhea" id="RHEA:23800"/>
        <dbReference type="ChEBI" id="CHEBI:15377"/>
        <dbReference type="ChEBI" id="CHEBI:16007"/>
        <dbReference type="ChEBI" id="CHEBI:16763"/>
        <dbReference type="ChEBI" id="CHEBI:28938"/>
        <dbReference type="ChEBI" id="CHEBI:57844"/>
        <dbReference type="EC" id="4.4.1.11"/>
    </reaction>
    <physiologicalReaction direction="left-to-right" evidence="7">
        <dbReference type="Rhea" id="RHEA:23801"/>
    </physiologicalReaction>
</comment>